<keyword evidence="2" id="KW-1185">Reference proteome</keyword>
<organism evidence="1 2">
    <name type="scientific">Cellulomonas marina</name>
    <dbReference type="NCBI Taxonomy" id="988821"/>
    <lineage>
        <taxon>Bacteria</taxon>
        <taxon>Bacillati</taxon>
        <taxon>Actinomycetota</taxon>
        <taxon>Actinomycetes</taxon>
        <taxon>Micrococcales</taxon>
        <taxon>Cellulomonadaceae</taxon>
        <taxon>Cellulomonas</taxon>
    </lineage>
</organism>
<dbReference type="STRING" id="988821.SAMN05421867_109173"/>
<dbReference type="AlphaFoldDB" id="A0A1I0Z4K8"/>
<accession>A0A1I0Z4K8</accession>
<evidence type="ECO:0000313" key="2">
    <source>
        <dbReference type="Proteomes" id="UP000199012"/>
    </source>
</evidence>
<dbReference type="Proteomes" id="UP000199012">
    <property type="component" value="Unassembled WGS sequence"/>
</dbReference>
<protein>
    <submittedName>
        <fullName evidence="1">Polyketide cyclase / dehydrase and lipid transport</fullName>
    </submittedName>
</protein>
<dbReference type="Gene3D" id="3.30.530.20">
    <property type="match status" value="1"/>
</dbReference>
<dbReference type="InterPro" id="IPR019587">
    <property type="entry name" value="Polyketide_cyclase/dehydratase"/>
</dbReference>
<dbReference type="EMBL" id="FOKA01000009">
    <property type="protein sequence ID" value="SFB20277.1"/>
    <property type="molecule type" value="Genomic_DNA"/>
</dbReference>
<dbReference type="CDD" id="cd07812">
    <property type="entry name" value="SRPBCC"/>
    <property type="match status" value="1"/>
</dbReference>
<dbReference type="InterPro" id="IPR023393">
    <property type="entry name" value="START-like_dom_sf"/>
</dbReference>
<reference evidence="1 2" key="1">
    <citation type="submission" date="2016-10" db="EMBL/GenBank/DDBJ databases">
        <authorList>
            <person name="de Groot N.N."/>
        </authorList>
    </citation>
    <scope>NUCLEOTIDE SEQUENCE [LARGE SCALE GENOMIC DNA]</scope>
    <source>
        <strain evidence="1 2">CGMCC 4.6945</strain>
    </source>
</reference>
<dbReference type="SUPFAM" id="SSF55961">
    <property type="entry name" value="Bet v1-like"/>
    <property type="match status" value="1"/>
</dbReference>
<evidence type="ECO:0000313" key="1">
    <source>
        <dbReference type="EMBL" id="SFB20277.1"/>
    </source>
</evidence>
<dbReference type="OrthoDB" id="4483486at2"/>
<name>A0A1I0Z4K8_9CELL</name>
<dbReference type="RefSeq" id="WP_090033196.1">
    <property type="nucleotide sequence ID" value="NZ_BONM01000004.1"/>
</dbReference>
<dbReference type="Pfam" id="PF10604">
    <property type="entry name" value="Polyketide_cyc2"/>
    <property type="match status" value="1"/>
</dbReference>
<gene>
    <name evidence="1" type="ORF">SAMN05421867_109173</name>
</gene>
<sequence>METVSRVVHAPASAVLAVLADGWSYASWVVGASRIEGVDPSWPEQGSRIAHSVGPWPAVIDDITVSRGWDPEHGIRLRARGWPLGEALIVVHVEPLGDDRCRVEFAEDASSGPGRLVPPPLRHLVLRWRNIETVKRLALLAERPSPEVGRHPHPER</sequence>
<proteinExistence type="predicted"/>